<evidence type="ECO:0000313" key="3">
    <source>
        <dbReference type="Proteomes" id="UP000226442"/>
    </source>
</evidence>
<dbReference type="RefSeq" id="WP_096830084.1">
    <property type="nucleotide sequence ID" value="NZ_NXIB02000134.1"/>
</dbReference>
<proteinExistence type="predicted"/>
<keyword evidence="1" id="KW-0812">Transmembrane</keyword>
<dbReference type="Pfam" id="PF19588">
    <property type="entry name" value="SxtJ"/>
    <property type="match status" value="1"/>
</dbReference>
<evidence type="ECO:0000256" key="1">
    <source>
        <dbReference type="SAM" id="Phobius"/>
    </source>
</evidence>
<keyword evidence="3" id="KW-1185">Reference proteome</keyword>
<feature type="transmembrane region" description="Helical" evidence="1">
    <location>
        <begin position="16"/>
        <end position="35"/>
    </location>
</feature>
<feature type="transmembrane region" description="Helical" evidence="1">
    <location>
        <begin position="42"/>
        <end position="62"/>
    </location>
</feature>
<keyword evidence="1" id="KW-0472">Membrane</keyword>
<comment type="caution">
    <text evidence="2">The sequence shown here is derived from an EMBL/GenBank/DDBJ whole genome shotgun (WGS) entry which is preliminary data.</text>
</comment>
<protein>
    <submittedName>
        <fullName evidence="2">SxtJ</fullName>
    </submittedName>
</protein>
<dbReference type="Proteomes" id="UP000226442">
    <property type="component" value="Unassembled WGS sequence"/>
</dbReference>
<name>A0A2G4EWT8_9CYAN</name>
<dbReference type="EMBL" id="NXIB02000134">
    <property type="protein sequence ID" value="PHX53989.1"/>
    <property type="molecule type" value="Genomic_DNA"/>
</dbReference>
<sequence>MSDEIKKLDQKGLRDFGLLIGGLIAFLFGLVVPLLRRHPTHWLPWAIGAVLIVLALVAPKSLNPIYHGWMRFGLILNKIETPIILGIVFYLIIWPMGAIKNIFGEDAMRRKLNPKMDTYRVQSKARTKVSMERPF</sequence>
<keyword evidence="1" id="KW-1133">Transmembrane helix</keyword>
<feature type="transmembrane region" description="Helical" evidence="1">
    <location>
        <begin position="82"/>
        <end position="103"/>
    </location>
</feature>
<evidence type="ECO:0000313" key="2">
    <source>
        <dbReference type="EMBL" id="PHX53989.1"/>
    </source>
</evidence>
<gene>
    <name evidence="2" type="ORF">CP500_018625</name>
</gene>
<reference evidence="2" key="1">
    <citation type="submission" date="2017-10" db="EMBL/GenBank/DDBJ databases">
        <title>Draft genome sequence of the planktic cyanobacteria Tychonema bourrellyi isolated from alpine lentic freshwater.</title>
        <authorList>
            <person name="Tett A."/>
            <person name="Armanini F."/>
            <person name="Asnicar F."/>
            <person name="Boscaini A."/>
            <person name="Pasolli E."/>
            <person name="Zolfo M."/>
            <person name="Donati C."/>
            <person name="Salmaso N."/>
            <person name="Segata N."/>
        </authorList>
    </citation>
    <scope>NUCLEOTIDE SEQUENCE</scope>
    <source>
        <strain evidence="2">FEM_GT703</strain>
    </source>
</reference>
<dbReference type="InterPro" id="IPR045781">
    <property type="entry name" value="SxtJ"/>
</dbReference>
<accession>A0A2G4EWT8</accession>
<organism evidence="2 3">
    <name type="scientific">Tychonema bourrellyi FEM_GT703</name>
    <dbReference type="NCBI Taxonomy" id="2040638"/>
    <lineage>
        <taxon>Bacteria</taxon>
        <taxon>Bacillati</taxon>
        <taxon>Cyanobacteriota</taxon>
        <taxon>Cyanophyceae</taxon>
        <taxon>Oscillatoriophycideae</taxon>
        <taxon>Oscillatoriales</taxon>
        <taxon>Microcoleaceae</taxon>
        <taxon>Tychonema</taxon>
    </lineage>
</organism>
<dbReference type="OrthoDB" id="9790341at2"/>
<dbReference type="AlphaFoldDB" id="A0A2G4EWT8"/>